<evidence type="ECO:0000313" key="2">
    <source>
        <dbReference type="Proteomes" id="UP000053676"/>
    </source>
</evidence>
<protein>
    <submittedName>
        <fullName evidence="1">Uncharacterized protein</fullName>
    </submittedName>
</protein>
<dbReference type="KEGG" id="nai:NECAME_15166"/>
<organism evidence="1 2">
    <name type="scientific">Necator americanus</name>
    <name type="common">Human hookworm</name>
    <dbReference type="NCBI Taxonomy" id="51031"/>
    <lineage>
        <taxon>Eukaryota</taxon>
        <taxon>Metazoa</taxon>
        <taxon>Ecdysozoa</taxon>
        <taxon>Nematoda</taxon>
        <taxon>Chromadorea</taxon>
        <taxon>Rhabditida</taxon>
        <taxon>Rhabditina</taxon>
        <taxon>Rhabditomorpha</taxon>
        <taxon>Strongyloidea</taxon>
        <taxon>Ancylostomatidae</taxon>
        <taxon>Bunostominae</taxon>
        <taxon>Necator</taxon>
    </lineage>
</organism>
<dbReference type="AlphaFoldDB" id="W2SLC0"/>
<sequence>MYRIFLNKSSWDPALIRYPAKGTCIEVFAAKKYGGGIARKFRADLRRIALAPQFSYVCTAEKTGKASKLYTKALEESAARDQHGPTYTFHEKERMF</sequence>
<dbReference type="Proteomes" id="UP000053676">
    <property type="component" value="Unassembled WGS sequence"/>
</dbReference>
<accession>W2SLC0</accession>
<keyword evidence="2" id="KW-1185">Reference proteome</keyword>
<reference evidence="2" key="1">
    <citation type="journal article" date="2014" name="Nat. Genet.">
        <title>Genome of the human hookworm Necator americanus.</title>
        <authorList>
            <person name="Tang Y.T."/>
            <person name="Gao X."/>
            <person name="Rosa B.A."/>
            <person name="Abubucker S."/>
            <person name="Hallsworth-Pepin K."/>
            <person name="Martin J."/>
            <person name="Tyagi R."/>
            <person name="Heizer E."/>
            <person name="Zhang X."/>
            <person name="Bhonagiri-Palsikar V."/>
            <person name="Minx P."/>
            <person name="Warren W.C."/>
            <person name="Wang Q."/>
            <person name="Zhan B."/>
            <person name="Hotez P.J."/>
            <person name="Sternberg P.W."/>
            <person name="Dougall A."/>
            <person name="Gaze S.T."/>
            <person name="Mulvenna J."/>
            <person name="Sotillo J."/>
            <person name="Ranganathan S."/>
            <person name="Rabelo E.M."/>
            <person name="Wilson R.K."/>
            <person name="Felgner P.L."/>
            <person name="Bethony J."/>
            <person name="Hawdon J.M."/>
            <person name="Gasser R.B."/>
            <person name="Loukas A."/>
            <person name="Mitreva M."/>
        </authorList>
    </citation>
    <scope>NUCLEOTIDE SEQUENCE [LARGE SCALE GENOMIC DNA]</scope>
</reference>
<evidence type="ECO:0000313" key="1">
    <source>
        <dbReference type="EMBL" id="ETN69666.1"/>
    </source>
</evidence>
<gene>
    <name evidence="1" type="ORF">NECAME_15166</name>
</gene>
<proteinExistence type="predicted"/>
<name>W2SLC0_NECAM</name>
<dbReference type="EMBL" id="KI669065">
    <property type="protein sequence ID" value="ETN69666.1"/>
    <property type="molecule type" value="Genomic_DNA"/>
</dbReference>